<dbReference type="GO" id="GO:0042834">
    <property type="term" value="F:peptidoglycan binding"/>
    <property type="evidence" value="ECO:0007669"/>
    <property type="project" value="InterPro"/>
</dbReference>
<keyword evidence="2" id="KW-0472">Membrane</keyword>
<dbReference type="InterPro" id="IPR036680">
    <property type="entry name" value="SPOR-like_sf"/>
</dbReference>
<organism evidence="4 5">
    <name type="scientific">Paludibacterium paludis</name>
    <dbReference type="NCBI Taxonomy" id="1225769"/>
    <lineage>
        <taxon>Bacteria</taxon>
        <taxon>Pseudomonadati</taxon>
        <taxon>Pseudomonadota</taxon>
        <taxon>Betaproteobacteria</taxon>
        <taxon>Neisseriales</taxon>
        <taxon>Chromobacteriaceae</taxon>
        <taxon>Paludibacterium</taxon>
    </lineage>
</organism>
<keyword evidence="2" id="KW-0812">Transmembrane</keyword>
<protein>
    <recommendedName>
        <fullName evidence="3">SPOR domain-containing protein</fullName>
    </recommendedName>
</protein>
<feature type="compositionally biased region" description="Low complexity" evidence="1">
    <location>
        <begin position="175"/>
        <end position="190"/>
    </location>
</feature>
<dbReference type="EMBL" id="BMYX01000001">
    <property type="protein sequence ID" value="GGY05376.1"/>
    <property type="molecule type" value="Genomic_DNA"/>
</dbReference>
<reference evidence="4" key="2">
    <citation type="submission" date="2020-09" db="EMBL/GenBank/DDBJ databases">
        <authorList>
            <person name="Sun Q."/>
            <person name="Kim S."/>
        </authorList>
    </citation>
    <scope>NUCLEOTIDE SEQUENCE</scope>
    <source>
        <strain evidence="4">KCTC 32182</strain>
    </source>
</reference>
<evidence type="ECO:0000256" key="1">
    <source>
        <dbReference type="SAM" id="MobiDB-lite"/>
    </source>
</evidence>
<dbReference type="SUPFAM" id="SSF110997">
    <property type="entry name" value="Sporulation related repeat"/>
    <property type="match status" value="1"/>
</dbReference>
<dbReference type="Pfam" id="PF05036">
    <property type="entry name" value="SPOR"/>
    <property type="match status" value="1"/>
</dbReference>
<dbReference type="Proteomes" id="UP000645257">
    <property type="component" value="Unassembled WGS sequence"/>
</dbReference>
<keyword evidence="5" id="KW-1185">Reference proteome</keyword>
<feature type="transmembrane region" description="Helical" evidence="2">
    <location>
        <begin position="29"/>
        <end position="46"/>
    </location>
</feature>
<proteinExistence type="predicted"/>
<evidence type="ECO:0000313" key="5">
    <source>
        <dbReference type="Proteomes" id="UP000645257"/>
    </source>
</evidence>
<dbReference type="InterPro" id="IPR007730">
    <property type="entry name" value="SPOR-like_dom"/>
</dbReference>
<keyword evidence="2" id="KW-1133">Transmembrane helix</keyword>
<gene>
    <name evidence="4" type="ORF">GCM10011289_05020</name>
</gene>
<sequence length="264" mass="26691">MAMKENPNSAPDERLDDDTDSSTRIKTRLAIAAGLAVVALAAIPLIDSVGNKKSEPAPAADPSSGRIAAIAPPPQAQQPASAAAAQPAPAEASVPAGAPRGPDVASTPGMQVTPGVKLPATLPAQTPAPQTSPTTRHEAPPPRPAAPPSLAHPQVAAVPPAARTAQADLVPQPAPLAARAEPAPATQARAKPAGSSLGYNVQLGLFSSLGNAQKMIEELKAKGIEVHTETRLHVGPFRSRAEAEETQAKLRALGYTPLLVPAGG</sequence>
<feature type="compositionally biased region" description="Low complexity" evidence="1">
    <location>
        <begin position="118"/>
        <end position="134"/>
    </location>
</feature>
<feature type="region of interest" description="Disordered" evidence="1">
    <location>
        <begin position="48"/>
        <end position="194"/>
    </location>
</feature>
<feature type="compositionally biased region" description="Low complexity" evidence="1">
    <location>
        <begin position="77"/>
        <end position="96"/>
    </location>
</feature>
<evidence type="ECO:0000256" key="2">
    <source>
        <dbReference type="SAM" id="Phobius"/>
    </source>
</evidence>
<name>A0A918NY04_9NEIS</name>
<reference evidence="4" key="1">
    <citation type="journal article" date="2014" name="Int. J. Syst. Evol. Microbiol.">
        <title>Complete genome sequence of Corynebacterium casei LMG S-19264T (=DSM 44701T), isolated from a smear-ripened cheese.</title>
        <authorList>
            <consortium name="US DOE Joint Genome Institute (JGI-PGF)"/>
            <person name="Walter F."/>
            <person name="Albersmeier A."/>
            <person name="Kalinowski J."/>
            <person name="Ruckert C."/>
        </authorList>
    </citation>
    <scope>NUCLEOTIDE SEQUENCE</scope>
    <source>
        <strain evidence="4">KCTC 32182</strain>
    </source>
</reference>
<comment type="caution">
    <text evidence="4">The sequence shown here is derived from an EMBL/GenBank/DDBJ whole genome shotgun (WGS) entry which is preliminary data.</text>
</comment>
<accession>A0A918NY04</accession>
<dbReference type="AlphaFoldDB" id="A0A918NY04"/>
<dbReference type="Gene3D" id="3.30.70.1070">
    <property type="entry name" value="Sporulation related repeat"/>
    <property type="match status" value="1"/>
</dbReference>
<feature type="domain" description="SPOR" evidence="3">
    <location>
        <begin position="198"/>
        <end position="260"/>
    </location>
</feature>
<evidence type="ECO:0000313" key="4">
    <source>
        <dbReference type="EMBL" id="GGY05376.1"/>
    </source>
</evidence>
<feature type="compositionally biased region" description="Low complexity" evidence="1">
    <location>
        <begin position="148"/>
        <end position="167"/>
    </location>
</feature>
<evidence type="ECO:0000259" key="3">
    <source>
        <dbReference type="Pfam" id="PF05036"/>
    </source>
</evidence>
<dbReference type="RefSeq" id="WP_229804445.1">
    <property type="nucleotide sequence ID" value="NZ_BMYX01000001.1"/>
</dbReference>
<feature type="region of interest" description="Disordered" evidence="1">
    <location>
        <begin position="1"/>
        <end position="21"/>
    </location>
</feature>